<dbReference type="EMBL" id="JAJOMB010000001">
    <property type="protein sequence ID" value="MCD5309392.1"/>
    <property type="molecule type" value="Genomic_DNA"/>
</dbReference>
<dbReference type="RefSeq" id="WP_231438319.1">
    <property type="nucleotide sequence ID" value="NZ_JAJOMB010000001.1"/>
</dbReference>
<keyword evidence="2" id="KW-1185">Reference proteome</keyword>
<organism evidence="1 2">
    <name type="scientific">Kineosporia babensis</name>
    <dbReference type="NCBI Taxonomy" id="499548"/>
    <lineage>
        <taxon>Bacteria</taxon>
        <taxon>Bacillati</taxon>
        <taxon>Actinomycetota</taxon>
        <taxon>Actinomycetes</taxon>
        <taxon>Kineosporiales</taxon>
        <taxon>Kineosporiaceae</taxon>
        <taxon>Kineosporia</taxon>
    </lineage>
</organism>
<gene>
    <name evidence="1" type="ORF">LR394_00665</name>
</gene>
<dbReference type="NCBIfam" id="NF041667">
    <property type="entry name" value="GvpU"/>
    <property type="match status" value="1"/>
</dbReference>
<dbReference type="Proteomes" id="UP001138997">
    <property type="component" value="Unassembled WGS sequence"/>
</dbReference>
<sequence>MSRVTPLPMHSHMSDDTLAMGTMTLEPVPVAAGDPILRLFASIAEQASFELGITVAVDGALVSGALVGQDEWLRLLGQTMNGGESIATSLRRYLNKGLHEAVTEVIEPMRNDPRPEEYEYLHLKNARYVMGETFVPTPPGDPVLWRGRIEHISGWSWGTLSTPG</sequence>
<accession>A0A9X1N6S2</accession>
<evidence type="ECO:0000313" key="1">
    <source>
        <dbReference type="EMBL" id="MCD5309392.1"/>
    </source>
</evidence>
<reference evidence="1" key="1">
    <citation type="submission" date="2021-11" db="EMBL/GenBank/DDBJ databases">
        <title>Streptomyces corallinus and Kineosporia corallina sp. nov., two new coral-derived marine actinobacteria.</title>
        <authorList>
            <person name="Buangrab K."/>
            <person name="Sutthacheep M."/>
            <person name="Yeemin T."/>
            <person name="Harunari E."/>
            <person name="Igarashi Y."/>
            <person name="Sripreechasak P."/>
            <person name="Kanchanasin P."/>
            <person name="Tanasupawat S."/>
            <person name="Phongsopitanun W."/>
        </authorList>
    </citation>
    <scope>NUCLEOTIDE SEQUENCE</scope>
    <source>
        <strain evidence="1">JCM 31032</strain>
    </source>
</reference>
<protein>
    <recommendedName>
        <fullName evidence="3">Gas vesicle protein</fullName>
    </recommendedName>
</protein>
<name>A0A9X1N6S2_9ACTN</name>
<dbReference type="AlphaFoldDB" id="A0A9X1N6S2"/>
<evidence type="ECO:0000313" key="2">
    <source>
        <dbReference type="Proteomes" id="UP001138997"/>
    </source>
</evidence>
<evidence type="ECO:0008006" key="3">
    <source>
        <dbReference type="Google" id="ProtNLM"/>
    </source>
</evidence>
<proteinExistence type="predicted"/>
<comment type="caution">
    <text evidence="1">The sequence shown here is derived from an EMBL/GenBank/DDBJ whole genome shotgun (WGS) entry which is preliminary data.</text>
</comment>
<dbReference type="InterPro" id="IPR049644">
    <property type="entry name" value="GvpU-like"/>
</dbReference>